<feature type="region of interest" description="Disordered" evidence="1">
    <location>
        <begin position="28"/>
        <end position="131"/>
    </location>
</feature>
<evidence type="ECO:0000313" key="3">
    <source>
        <dbReference type="EMBL" id="KAK1927570.1"/>
    </source>
</evidence>
<sequence length="221" mass="23864">MYTCRYSSTFLATCIFLTMNTALYEQSPKDGNVSSRPPSPIRQTFVEPATLSVQSEGFGCNSQPKDGKDSSDSGSNPEWTLGDEGKPFNNGGPTGWTLVEPTKGDTSDDEGSKSIGHSEEACSNCGRTLPRTEVSHSNKFDELEYDNLANVCTACHPSDRWTGKQKSPSSAPVISTVRQACRTIQTAGTSTPVQETVQVVKDYLRALGDPSRPSESRGQPQ</sequence>
<evidence type="ECO:0000256" key="1">
    <source>
        <dbReference type="SAM" id="MobiDB-lite"/>
    </source>
</evidence>
<dbReference type="AlphaFoldDB" id="A0AAD9FWK7"/>
<gene>
    <name evidence="3" type="ORF">DB88DRAFT_478454</name>
</gene>
<feature type="chain" id="PRO_5042283163" description="HNH endonuclease" evidence="2">
    <location>
        <begin position="23"/>
        <end position="221"/>
    </location>
</feature>
<name>A0AAD9FWK7_PAPLA</name>
<evidence type="ECO:0000256" key="2">
    <source>
        <dbReference type="SAM" id="SignalP"/>
    </source>
</evidence>
<dbReference type="Proteomes" id="UP001182556">
    <property type="component" value="Unassembled WGS sequence"/>
</dbReference>
<accession>A0AAD9FWK7</accession>
<comment type="caution">
    <text evidence="3">The sequence shown here is derived from an EMBL/GenBank/DDBJ whole genome shotgun (WGS) entry which is preliminary data.</text>
</comment>
<evidence type="ECO:0008006" key="5">
    <source>
        <dbReference type="Google" id="ProtNLM"/>
    </source>
</evidence>
<feature type="compositionally biased region" description="Basic and acidic residues" evidence="1">
    <location>
        <begin position="102"/>
        <end position="120"/>
    </location>
</feature>
<keyword evidence="2" id="KW-0732">Signal</keyword>
<evidence type="ECO:0000313" key="4">
    <source>
        <dbReference type="Proteomes" id="UP001182556"/>
    </source>
</evidence>
<feature type="compositionally biased region" description="Polar residues" evidence="1">
    <location>
        <begin position="51"/>
        <end position="64"/>
    </location>
</feature>
<protein>
    <recommendedName>
        <fullName evidence="5">HNH endonuclease</fullName>
    </recommendedName>
</protein>
<organism evidence="3 4">
    <name type="scientific">Papiliotrema laurentii</name>
    <name type="common">Cryptococcus laurentii</name>
    <dbReference type="NCBI Taxonomy" id="5418"/>
    <lineage>
        <taxon>Eukaryota</taxon>
        <taxon>Fungi</taxon>
        <taxon>Dikarya</taxon>
        <taxon>Basidiomycota</taxon>
        <taxon>Agaricomycotina</taxon>
        <taxon>Tremellomycetes</taxon>
        <taxon>Tremellales</taxon>
        <taxon>Rhynchogastremaceae</taxon>
        <taxon>Papiliotrema</taxon>
    </lineage>
</organism>
<dbReference type="EMBL" id="JAODAN010000001">
    <property type="protein sequence ID" value="KAK1927570.1"/>
    <property type="molecule type" value="Genomic_DNA"/>
</dbReference>
<reference evidence="3" key="1">
    <citation type="submission" date="2023-02" db="EMBL/GenBank/DDBJ databases">
        <title>Identification and recombinant expression of a fungal hydrolase from Papiliotrema laurentii that hydrolyzes apple cutin and clears colloidal polyester polyurethane.</title>
        <authorList>
            <consortium name="DOE Joint Genome Institute"/>
            <person name="Roman V.A."/>
            <person name="Bojanowski C."/>
            <person name="Crable B.R."/>
            <person name="Wagner D.N."/>
            <person name="Hung C.S."/>
            <person name="Nadeau L.J."/>
            <person name="Schratz L."/>
            <person name="Haridas S."/>
            <person name="Pangilinan J."/>
            <person name="Lipzen A."/>
            <person name="Na H."/>
            <person name="Yan M."/>
            <person name="Ng V."/>
            <person name="Grigoriev I.V."/>
            <person name="Spatafora J.W."/>
            <person name="Barlow D."/>
            <person name="Biffinger J."/>
            <person name="Kelley-Loughnane N."/>
            <person name="Varaljay V.A."/>
            <person name="Crookes-Goodson W.J."/>
        </authorList>
    </citation>
    <scope>NUCLEOTIDE SEQUENCE</scope>
    <source>
        <strain evidence="3">5307AH</strain>
    </source>
</reference>
<proteinExistence type="predicted"/>
<feature type="signal peptide" evidence="2">
    <location>
        <begin position="1"/>
        <end position="22"/>
    </location>
</feature>
<keyword evidence="4" id="KW-1185">Reference proteome</keyword>